<dbReference type="AlphaFoldDB" id="A0A482WR55"/>
<name>A0A482WR55_LAOST</name>
<accession>A0A482WR55</accession>
<evidence type="ECO:0000256" key="2">
    <source>
        <dbReference type="SAM" id="Phobius"/>
    </source>
</evidence>
<feature type="compositionally biased region" description="Polar residues" evidence="1">
    <location>
        <begin position="198"/>
        <end position="210"/>
    </location>
</feature>
<proteinExistence type="predicted"/>
<dbReference type="InParanoid" id="A0A482WR55"/>
<sequence>MRTGWVLILYSFTCCTLLLSEGLPEGYLRKQEAIHNQQSKTGNQASPNDVLNDSSSLETVSPHESKSKLQDDLKMSLETFCGMGICKHPFDPRCLPLCCNNSSLLDSPLLELDNSQETVTSADLITSGNNTNQDFQQDISSQTRTEPKTINEEDNMHESRQDYQLNEISHEPGKKIGKTIIENQTDAEFHNEGKTGTGRIQSDHSLPSKPTKSDSESSDPVSTSNDDSSSKVWIIILVISLPALIIVLFLFRQWRLRKMRESYLAMGLCPDLRPSPLIEVVSTHSD</sequence>
<dbReference type="Proteomes" id="UP000291343">
    <property type="component" value="Unassembled WGS sequence"/>
</dbReference>
<dbReference type="EMBL" id="QKKF02027198">
    <property type="protein sequence ID" value="RZF35938.1"/>
    <property type="molecule type" value="Genomic_DNA"/>
</dbReference>
<keyword evidence="2" id="KW-0472">Membrane</keyword>
<feature type="signal peptide" evidence="3">
    <location>
        <begin position="1"/>
        <end position="22"/>
    </location>
</feature>
<feature type="compositionally biased region" description="Polar residues" evidence="1">
    <location>
        <begin position="125"/>
        <end position="144"/>
    </location>
</feature>
<feature type="compositionally biased region" description="Polar residues" evidence="1">
    <location>
        <begin position="38"/>
        <end position="59"/>
    </location>
</feature>
<evidence type="ECO:0000256" key="1">
    <source>
        <dbReference type="SAM" id="MobiDB-lite"/>
    </source>
</evidence>
<keyword evidence="2" id="KW-1133">Transmembrane helix</keyword>
<gene>
    <name evidence="4" type="ORF">LSTR_LSTR008508</name>
</gene>
<comment type="caution">
    <text evidence="4">The sequence shown here is derived from an EMBL/GenBank/DDBJ whole genome shotgun (WGS) entry which is preliminary data.</text>
</comment>
<keyword evidence="3" id="KW-0732">Signal</keyword>
<keyword evidence="2" id="KW-0812">Transmembrane</keyword>
<feature type="region of interest" description="Disordered" evidence="1">
    <location>
        <begin position="190"/>
        <end position="227"/>
    </location>
</feature>
<feature type="region of interest" description="Disordered" evidence="1">
    <location>
        <begin position="125"/>
        <end position="159"/>
    </location>
</feature>
<feature type="transmembrane region" description="Helical" evidence="2">
    <location>
        <begin position="232"/>
        <end position="251"/>
    </location>
</feature>
<feature type="region of interest" description="Disordered" evidence="1">
    <location>
        <begin position="38"/>
        <end position="69"/>
    </location>
</feature>
<feature type="compositionally biased region" description="Basic and acidic residues" evidence="1">
    <location>
        <begin position="145"/>
        <end position="159"/>
    </location>
</feature>
<organism evidence="4 5">
    <name type="scientific">Laodelphax striatellus</name>
    <name type="common">Small brown planthopper</name>
    <name type="synonym">Delphax striatella</name>
    <dbReference type="NCBI Taxonomy" id="195883"/>
    <lineage>
        <taxon>Eukaryota</taxon>
        <taxon>Metazoa</taxon>
        <taxon>Ecdysozoa</taxon>
        <taxon>Arthropoda</taxon>
        <taxon>Hexapoda</taxon>
        <taxon>Insecta</taxon>
        <taxon>Pterygota</taxon>
        <taxon>Neoptera</taxon>
        <taxon>Paraneoptera</taxon>
        <taxon>Hemiptera</taxon>
        <taxon>Auchenorrhyncha</taxon>
        <taxon>Fulgoroidea</taxon>
        <taxon>Delphacidae</taxon>
        <taxon>Criomorphinae</taxon>
        <taxon>Laodelphax</taxon>
    </lineage>
</organism>
<evidence type="ECO:0000256" key="3">
    <source>
        <dbReference type="SAM" id="SignalP"/>
    </source>
</evidence>
<evidence type="ECO:0000313" key="4">
    <source>
        <dbReference type="EMBL" id="RZF35938.1"/>
    </source>
</evidence>
<keyword evidence="5" id="KW-1185">Reference proteome</keyword>
<reference evidence="4 5" key="1">
    <citation type="journal article" date="2017" name="Gigascience">
        <title>Genome sequence of the small brown planthopper, Laodelphax striatellus.</title>
        <authorList>
            <person name="Zhu J."/>
            <person name="Jiang F."/>
            <person name="Wang X."/>
            <person name="Yang P."/>
            <person name="Bao Y."/>
            <person name="Zhao W."/>
            <person name="Wang W."/>
            <person name="Lu H."/>
            <person name="Wang Q."/>
            <person name="Cui N."/>
            <person name="Li J."/>
            <person name="Chen X."/>
            <person name="Luo L."/>
            <person name="Yu J."/>
            <person name="Kang L."/>
            <person name="Cui F."/>
        </authorList>
    </citation>
    <scope>NUCLEOTIDE SEQUENCE [LARGE SCALE GENOMIC DNA]</scope>
    <source>
        <strain evidence="4">Lst14</strain>
    </source>
</reference>
<evidence type="ECO:0000313" key="5">
    <source>
        <dbReference type="Proteomes" id="UP000291343"/>
    </source>
</evidence>
<feature type="chain" id="PRO_5019753690" evidence="3">
    <location>
        <begin position="23"/>
        <end position="286"/>
    </location>
</feature>
<protein>
    <submittedName>
        <fullName evidence="4">Uncharacterized protein</fullName>
    </submittedName>
</protein>